<dbReference type="InterPro" id="IPR050177">
    <property type="entry name" value="Lipid_A_modif_metabolic_enz"/>
</dbReference>
<gene>
    <name evidence="4" type="ORF">IAC75_04730</name>
</gene>
<dbReference type="AlphaFoldDB" id="A0A9D1NJT9"/>
<comment type="similarity">
    <text evidence="1">Belongs to the 3-beta-HSD family.</text>
</comment>
<dbReference type="Proteomes" id="UP000886812">
    <property type="component" value="Unassembled WGS sequence"/>
</dbReference>
<reference evidence="4" key="1">
    <citation type="submission" date="2020-10" db="EMBL/GenBank/DDBJ databases">
        <authorList>
            <person name="Gilroy R."/>
        </authorList>
    </citation>
    <scope>NUCLEOTIDE SEQUENCE</scope>
    <source>
        <strain evidence="4">10669</strain>
    </source>
</reference>
<reference evidence="4" key="2">
    <citation type="journal article" date="2021" name="PeerJ">
        <title>Extensive microbial diversity within the chicken gut microbiome revealed by metagenomics and culture.</title>
        <authorList>
            <person name="Gilroy R."/>
            <person name="Ravi A."/>
            <person name="Getino M."/>
            <person name="Pursley I."/>
            <person name="Horton D.L."/>
            <person name="Alikhan N.F."/>
            <person name="Baker D."/>
            <person name="Gharbi K."/>
            <person name="Hall N."/>
            <person name="Watson M."/>
            <person name="Adriaenssens E.M."/>
            <person name="Foster-Nyarko E."/>
            <person name="Jarju S."/>
            <person name="Secka A."/>
            <person name="Antonio M."/>
            <person name="Oren A."/>
            <person name="Chaudhuri R.R."/>
            <person name="La Ragione R."/>
            <person name="Hildebrand F."/>
            <person name="Pallen M.J."/>
        </authorList>
    </citation>
    <scope>NUCLEOTIDE SEQUENCE</scope>
    <source>
        <strain evidence="4">10669</strain>
    </source>
</reference>
<dbReference type="PANTHER" id="PTHR43245:SF51">
    <property type="entry name" value="SHORT CHAIN DEHYDROGENASE_REDUCTASE FAMILY 42E, MEMBER 2"/>
    <property type="match status" value="1"/>
</dbReference>
<comment type="caution">
    <text evidence="4">The sequence shown here is derived from an EMBL/GenBank/DDBJ whole genome shotgun (WGS) entry which is preliminary data.</text>
</comment>
<dbReference type="InterPro" id="IPR002225">
    <property type="entry name" value="3Beta_OHSteriod_DH/Estase"/>
</dbReference>
<name>A0A9D1NJT9_9BACT</name>
<dbReference type="Gene3D" id="3.40.50.720">
    <property type="entry name" value="NAD(P)-binding Rossmann-like Domain"/>
    <property type="match status" value="1"/>
</dbReference>
<evidence type="ECO:0000259" key="3">
    <source>
        <dbReference type="Pfam" id="PF01073"/>
    </source>
</evidence>
<evidence type="ECO:0000256" key="1">
    <source>
        <dbReference type="ARBA" id="ARBA00009219"/>
    </source>
</evidence>
<protein>
    <submittedName>
        <fullName evidence="4">NAD-dependent epimerase/dehydratase family protein</fullName>
    </submittedName>
</protein>
<feature type="domain" description="3-beta hydroxysteroid dehydrogenase/isomerase" evidence="3">
    <location>
        <begin position="4"/>
        <end position="264"/>
    </location>
</feature>
<sequence length="339" mass="36109">MRAAITGGGGFLGKAISRRCRARGWEVRAVGRAPRPELAAEGVEYFRLDVSDEKSVPALAEIFSGADVVFHTAAKAGVWGKYKDFERANLAGTRCVVEACRRAGTRNLVHTSTPSVVFSGASIAGGNESLPYCVSSLSPYAKTKAEAEAFVRAAHAPGLRTVSLRPHLIWGPGDPHLLPRVIAQAAQMKLRIVGDGKNKVDLTHVENAAHAHLLAADALLADAPALCGDAAPAGNGRAYFVSDGAPVVLWDWINAFLNGVGVPAVAQKISFGNAYRAGAFLEFFWKIFGVAGEPPITRFVATELSHDHWFDISAIRRDLGYAPVVSGDDGLRELIAAFR</sequence>
<dbReference type="GO" id="GO:0006694">
    <property type="term" value="P:steroid biosynthetic process"/>
    <property type="evidence" value="ECO:0007669"/>
    <property type="project" value="InterPro"/>
</dbReference>
<keyword evidence="2" id="KW-0560">Oxidoreductase</keyword>
<proteinExistence type="inferred from homology"/>
<evidence type="ECO:0000256" key="2">
    <source>
        <dbReference type="ARBA" id="ARBA00023002"/>
    </source>
</evidence>
<dbReference type="Pfam" id="PF01073">
    <property type="entry name" value="3Beta_HSD"/>
    <property type="match status" value="1"/>
</dbReference>
<dbReference type="GO" id="GO:0016616">
    <property type="term" value="F:oxidoreductase activity, acting on the CH-OH group of donors, NAD or NADP as acceptor"/>
    <property type="evidence" value="ECO:0007669"/>
    <property type="project" value="InterPro"/>
</dbReference>
<evidence type="ECO:0000313" key="4">
    <source>
        <dbReference type="EMBL" id="HIV04438.1"/>
    </source>
</evidence>
<dbReference type="InterPro" id="IPR036291">
    <property type="entry name" value="NAD(P)-bd_dom_sf"/>
</dbReference>
<dbReference type="PANTHER" id="PTHR43245">
    <property type="entry name" value="BIFUNCTIONAL POLYMYXIN RESISTANCE PROTEIN ARNA"/>
    <property type="match status" value="1"/>
</dbReference>
<accession>A0A9D1NJT9</accession>
<organism evidence="4 5">
    <name type="scientific">Candidatus Spyradosoma merdigallinarum</name>
    <dbReference type="NCBI Taxonomy" id="2840950"/>
    <lineage>
        <taxon>Bacteria</taxon>
        <taxon>Pseudomonadati</taxon>
        <taxon>Verrucomicrobiota</taxon>
        <taxon>Opitutia</taxon>
        <taxon>Opitutia incertae sedis</taxon>
        <taxon>Candidatus Spyradosoma</taxon>
    </lineage>
</organism>
<dbReference type="SUPFAM" id="SSF51735">
    <property type="entry name" value="NAD(P)-binding Rossmann-fold domains"/>
    <property type="match status" value="1"/>
</dbReference>
<dbReference type="EMBL" id="DVOG01000125">
    <property type="protein sequence ID" value="HIV04438.1"/>
    <property type="molecule type" value="Genomic_DNA"/>
</dbReference>
<evidence type="ECO:0000313" key="5">
    <source>
        <dbReference type="Proteomes" id="UP000886812"/>
    </source>
</evidence>